<dbReference type="PROSITE" id="PS50977">
    <property type="entry name" value="HTH_TETR_2"/>
    <property type="match status" value="1"/>
</dbReference>
<keyword evidence="7" id="KW-1185">Reference proteome</keyword>
<dbReference type="Pfam" id="PF00440">
    <property type="entry name" value="TetR_N"/>
    <property type="match status" value="1"/>
</dbReference>
<evidence type="ECO:0000256" key="2">
    <source>
        <dbReference type="ARBA" id="ARBA00023125"/>
    </source>
</evidence>
<evidence type="ECO:0000256" key="3">
    <source>
        <dbReference type="ARBA" id="ARBA00023163"/>
    </source>
</evidence>
<dbReference type="Gene3D" id="1.10.357.10">
    <property type="entry name" value="Tetracycline Repressor, domain 2"/>
    <property type="match status" value="1"/>
</dbReference>
<gene>
    <name evidence="6" type="ORF">FXB40_31635</name>
</gene>
<dbReference type="SUPFAM" id="SSF48498">
    <property type="entry name" value="Tetracyclin repressor-like, C-terminal domain"/>
    <property type="match status" value="1"/>
</dbReference>
<evidence type="ECO:0000256" key="1">
    <source>
        <dbReference type="ARBA" id="ARBA00023015"/>
    </source>
</evidence>
<dbReference type="AlphaFoldDB" id="A0A5D3KA77"/>
<evidence type="ECO:0000313" key="6">
    <source>
        <dbReference type="EMBL" id="TYL90649.1"/>
    </source>
</evidence>
<feature type="domain" description="HTH tetR-type" evidence="5">
    <location>
        <begin position="9"/>
        <end position="69"/>
    </location>
</feature>
<name>A0A5D3KA77_9BRAD</name>
<dbReference type="RefSeq" id="WP_148776011.1">
    <property type="nucleotide sequence ID" value="NZ_VSSS01000051.1"/>
</dbReference>
<comment type="caution">
    <text evidence="6">The sequence shown here is derived from an EMBL/GenBank/DDBJ whole genome shotgun (WGS) entry which is preliminary data.</text>
</comment>
<dbReference type="Proteomes" id="UP000324758">
    <property type="component" value="Unassembled WGS sequence"/>
</dbReference>
<keyword evidence="3" id="KW-0804">Transcription</keyword>
<dbReference type="InterPro" id="IPR001647">
    <property type="entry name" value="HTH_TetR"/>
</dbReference>
<sequence>MRYKSGHKEEARARMVAAAGRGFRRQGFGGIGVDGLAKEAEVTSGAFYGHFSSKGEAFKAALVAGLDELRQGVESLRAEHGAKWVAAFVDFYLGQKRVCELGASCALQSLTSEVQRADAGIKTVFEAEIDGVVNAVADGLPGRSTKDRRARAWALLSILSGGVTMARAVADKDVSAAIASACRAAALKACAET</sequence>
<feature type="DNA-binding region" description="H-T-H motif" evidence="4">
    <location>
        <begin position="32"/>
        <end position="51"/>
    </location>
</feature>
<evidence type="ECO:0000313" key="7">
    <source>
        <dbReference type="Proteomes" id="UP000324758"/>
    </source>
</evidence>
<dbReference type="GO" id="GO:0003677">
    <property type="term" value="F:DNA binding"/>
    <property type="evidence" value="ECO:0007669"/>
    <property type="project" value="UniProtKB-UniRule"/>
</dbReference>
<protein>
    <submittedName>
        <fullName evidence="6">TetR/AcrR family transcriptional regulator</fullName>
    </submittedName>
</protein>
<dbReference type="EMBL" id="VSSS01000051">
    <property type="protein sequence ID" value="TYL90649.1"/>
    <property type="molecule type" value="Genomic_DNA"/>
</dbReference>
<keyword evidence="2 4" id="KW-0238">DNA-binding</keyword>
<accession>A0A5D3KA77</accession>
<dbReference type="PANTHER" id="PTHR47506:SF7">
    <property type="entry name" value="TRANSCRIPTIONAL REGULATORY PROTEIN"/>
    <property type="match status" value="1"/>
</dbReference>
<dbReference type="Gene3D" id="1.10.10.60">
    <property type="entry name" value="Homeodomain-like"/>
    <property type="match status" value="1"/>
</dbReference>
<dbReference type="PANTHER" id="PTHR47506">
    <property type="entry name" value="TRANSCRIPTIONAL REGULATORY PROTEIN"/>
    <property type="match status" value="1"/>
</dbReference>
<organism evidence="6 7">
    <name type="scientific">Bradyrhizobium rifense</name>
    <dbReference type="NCBI Taxonomy" id="515499"/>
    <lineage>
        <taxon>Bacteria</taxon>
        <taxon>Pseudomonadati</taxon>
        <taxon>Pseudomonadota</taxon>
        <taxon>Alphaproteobacteria</taxon>
        <taxon>Hyphomicrobiales</taxon>
        <taxon>Nitrobacteraceae</taxon>
        <taxon>Bradyrhizobium</taxon>
    </lineage>
</organism>
<dbReference type="InterPro" id="IPR009057">
    <property type="entry name" value="Homeodomain-like_sf"/>
</dbReference>
<proteinExistence type="predicted"/>
<evidence type="ECO:0000259" key="5">
    <source>
        <dbReference type="PROSITE" id="PS50977"/>
    </source>
</evidence>
<dbReference type="SUPFAM" id="SSF46689">
    <property type="entry name" value="Homeodomain-like"/>
    <property type="match status" value="1"/>
</dbReference>
<dbReference type="OrthoDB" id="9798857at2"/>
<reference evidence="6 7" key="1">
    <citation type="submission" date="2019-08" db="EMBL/GenBank/DDBJ databases">
        <title>Bradyrhizobium hipponensis sp. nov., a rhizobium isolated from a Lupinus angustifolius root nodule in Tunisia.</title>
        <authorList>
            <person name="Off K."/>
            <person name="Rejili M."/>
            <person name="Mars M."/>
            <person name="Brachmann A."/>
            <person name="Marin M."/>
        </authorList>
    </citation>
    <scope>NUCLEOTIDE SEQUENCE [LARGE SCALE GENOMIC DNA]</scope>
    <source>
        <strain evidence="6 7">CTAW71</strain>
    </source>
</reference>
<dbReference type="InterPro" id="IPR036271">
    <property type="entry name" value="Tet_transcr_reg_TetR-rel_C_sf"/>
</dbReference>
<keyword evidence="1" id="KW-0805">Transcription regulation</keyword>
<evidence type="ECO:0000256" key="4">
    <source>
        <dbReference type="PROSITE-ProRule" id="PRU00335"/>
    </source>
</evidence>